<dbReference type="GO" id="GO:0005794">
    <property type="term" value="C:Golgi apparatus"/>
    <property type="evidence" value="ECO:0007669"/>
    <property type="project" value="TreeGrafter"/>
</dbReference>
<dbReference type="GO" id="GO:0016020">
    <property type="term" value="C:membrane"/>
    <property type="evidence" value="ECO:0007669"/>
    <property type="project" value="UniProtKB-SubCell"/>
</dbReference>
<dbReference type="GO" id="GO:0016188">
    <property type="term" value="P:synaptic vesicle maturation"/>
    <property type="evidence" value="ECO:0007669"/>
    <property type="project" value="TreeGrafter"/>
</dbReference>
<keyword evidence="3" id="KW-0812">Transmembrane</keyword>
<keyword evidence="2 7" id="KW-0808">Transferase</keyword>
<dbReference type="PROSITE" id="PS50216">
    <property type="entry name" value="DHHC"/>
    <property type="match status" value="1"/>
</dbReference>
<evidence type="ECO:0000256" key="1">
    <source>
        <dbReference type="ARBA" id="ARBA00004141"/>
    </source>
</evidence>
<name>A0A7F8QD53_LEPWE</name>
<protein>
    <recommendedName>
        <fullName evidence="7">Palmitoyltransferase</fullName>
        <ecNumber evidence="7">2.3.1.225</ecNumber>
    </recommendedName>
</protein>
<evidence type="ECO:0000313" key="10">
    <source>
        <dbReference type="RefSeq" id="XP_030879147.1"/>
    </source>
</evidence>
<sequence>MSGAIRYCDRCQLIKPDRCHHCSVCDKCILKMDHHCPCSDSYTRVASQVGFGHEAGLFYQPCLLSEVALEKGRHAHKCVLGVGGNIGNNDLSCRK</sequence>
<dbReference type="AlphaFoldDB" id="A0A7F8QD53"/>
<gene>
    <name evidence="10" type="primary">LOC115939061</name>
</gene>
<keyword evidence="6 7" id="KW-0012">Acyltransferase</keyword>
<dbReference type="Pfam" id="PF01529">
    <property type="entry name" value="DHHC"/>
    <property type="match status" value="1"/>
</dbReference>
<dbReference type="GeneID" id="115939061"/>
<keyword evidence="9" id="KW-1185">Reference proteome</keyword>
<keyword evidence="5" id="KW-0472">Membrane</keyword>
<evidence type="ECO:0000256" key="4">
    <source>
        <dbReference type="ARBA" id="ARBA00022989"/>
    </source>
</evidence>
<dbReference type="InterPro" id="IPR001594">
    <property type="entry name" value="Palmitoyltrfase_DHHC"/>
</dbReference>
<feature type="domain" description="Palmitoyltransferase DHHC" evidence="8">
    <location>
        <begin position="5"/>
        <end position="39"/>
    </location>
</feature>
<dbReference type="PANTHER" id="PTHR22883:SF207">
    <property type="entry name" value="PALMITOYLTRANSFERASE ZDHHC2"/>
    <property type="match status" value="1"/>
</dbReference>
<dbReference type="Proteomes" id="UP000245341">
    <property type="component" value="Unplaced"/>
</dbReference>
<comment type="similarity">
    <text evidence="7">Belongs to the DHHC palmitoyltransferase family.</text>
</comment>
<dbReference type="InterPro" id="IPR039859">
    <property type="entry name" value="PFA4/ZDH16/20/ERF2-like"/>
</dbReference>
<reference evidence="10" key="1">
    <citation type="submission" date="2025-08" db="UniProtKB">
        <authorList>
            <consortium name="RefSeq"/>
        </authorList>
    </citation>
    <scope>IDENTIFICATION</scope>
    <source>
        <tissue evidence="10">Liver</tissue>
    </source>
</reference>
<evidence type="ECO:0000256" key="5">
    <source>
        <dbReference type="ARBA" id="ARBA00023136"/>
    </source>
</evidence>
<dbReference type="GO" id="GO:0006612">
    <property type="term" value="P:protein targeting to membrane"/>
    <property type="evidence" value="ECO:0007669"/>
    <property type="project" value="TreeGrafter"/>
</dbReference>
<evidence type="ECO:0000256" key="6">
    <source>
        <dbReference type="ARBA" id="ARBA00023315"/>
    </source>
</evidence>
<dbReference type="EC" id="2.3.1.225" evidence="7"/>
<dbReference type="KEGG" id="lww:115939061"/>
<comment type="subcellular location">
    <subcellularLocation>
        <location evidence="1">Membrane</location>
        <topology evidence="1">Multi-pass membrane protein</topology>
    </subcellularLocation>
</comment>
<evidence type="ECO:0000256" key="2">
    <source>
        <dbReference type="ARBA" id="ARBA00022679"/>
    </source>
</evidence>
<evidence type="ECO:0000256" key="7">
    <source>
        <dbReference type="RuleBase" id="RU079119"/>
    </source>
</evidence>
<evidence type="ECO:0000259" key="8">
    <source>
        <dbReference type="Pfam" id="PF01529"/>
    </source>
</evidence>
<proteinExistence type="inferred from homology"/>
<evidence type="ECO:0000256" key="3">
    <source>
        <dbReference type="ARBA" id="ARBA00022692"/>
    </source>
</evidence>
<dbReference type="PANTHER" id="PTHR22883">
    <property type="entry name" value="ZINC FINGER DHHC DOMAIN CONTAINING PROTEIN"/>
    <property type="match status" value="1"/>
</dbReference>
<dbReference type="RefSeq" id="XP_030879147.1">
    <property type="nucleotide sequence ID" value="XM_031023287.1"/>
</dbReference>
<dbReference type="GO" id="GO:0019706">
    <property type="term" value="F:protein-cysteine S-palmitoyltransferase activity"/>
    <property type="evidence" value="ECO:0007669"/>
    <property type="project" value="UniProtKB-EC"/>
</dbReference>
<evidence type="ECO:0000313" key="9">
    <source>
        <dbReference type="Proteomes" id="UP000245341"/>
    </source>
</evidence>
<accession>A0A7F8QD53</accession>
<keyword evidence="4" id="KW-1133">Transmembrane helix</keyword>
<dbReference type="GO" id="GO:0005783">
    <property type="term" value="C:endoplasmic reticulum"/>
    <property type="evidence" value="ECO:0007669"/>
    <property type="project" value="TreeGrafter"/>
</dbReference>
<comment type="catalytic activity">
    <reaction evidence="7">
        <text>L-cysteinyl-[protein] + hexadecanoyl-CoA = S-hexadecanoyl-L-cysteinyl-[protein] + CoA</text>
        <dbReference type="Rhea" id="RHEA:36683"/>
        <dbReference type="Rhea" id="RHEA-COMP:10131"/>
        <dbReference type="Rhea" id="RHEA-COMP:11032"/>
        <dbReference type="ChEBI" id="CHEBI:29950"/>
        <dbReference type="ChEBI" id="CHEBI:57287"/>
        <dbReference type="ChEBI" id="CHEBI:57379"/>
        <dbReference type="ChEBI" id="CHEBI:74151"/>
        <dbReference type="EC" id="2.3.1.225"/>
    </reaction>
</comment>
<comment type="domain">
    <text evidence="7">The DHHC domain is required for palmitoyltransferase activity.</text>
</comment>
<dbReference type="OrthoDB" id="9909019at2759"/>
<organism evidence="9 10">
    <name type="scientific">Leptonychotes weddellii</name>
    <name type="common">Weddell seal</name>
    <name type="synonym">Otaria weddellii</name>
    <dbReference type="NCBI Taxonomy" id="9713"/>
    <lineage>
        <taxon>Eukaryota</taxon>
        <taxon>Metazoa</taxon>
        <taxon>Chordata</taxon>
        <taxon>Craniata</taxon>
        <taxon>Vertebrata</taxon>
        <taxon>Euteleostomi</taxon>
        <taxon>Mammalia</taxon>
        <taxon>Eutheria</taxon>
        <taxon>Laurasiatheria</taxon>
        <taxon>Carnivora</taxon>
        <taxon>Caniformia</taxon>
        <taxon>Pinnipedia</taxon>
        <taxon>Phocidae</taxon>
        <taxon>Monachinae</taxon>
        <taxon>Lobodontini</taxon>
        <taxon>Leptonychotes</taxon>
    </lineage>
</organism>